<dbReference type="AlphaFoldDB" id="A0A9P8KCC3"/>
<name>A0A9P8KCC3_AURME</name>
<dbReference type="GO" id="GO:0005840">
    <property type="term" value="C:ribosome"/>
    <property type="evidence" value="ECO:0007669"/>
    <property type="project" value="UniProtKB-KW"/>
</dbReference>
<sequence>LRADLVSACGYHKRQSTQMIESGRVRKLKVFDGQIGKSRSASIDNDMDGQTLEAWGQRDSHFEPHEYPNSNSVNCLHLETLRASATTGTLELATLALDEDGLTCLVRVGTEAEVLDGLTGVLGATEEEGVGTGRGAHGQLIDGQGLTTSGDNAGAGSVGVAEGGNRELGELKETVVVSDGADQDDGLALVSLAGVLVGSSGNDLGERHGRAVDLAHHQATEDSGVELAVGTAFAQKNVSPALFSQSRSFPQSMRAKSAAGGAGWAVASMAVFWKGLLTAQESVELDQQSGLSEKSSRRLVQVKVRTQVDAANLASAWCNGPERPLTNWPGFIRQARSPSLRLEALISLHRSGAVLSMLCQAVAHFISTKCTLYATHQVHFKALRQYNALPSVSRSTTSHLLPPIRLKLRAMPGDQEKCISQDAVVFFCE</sequence>
<keyword evidence="1" id="KW-0687">Ribonucleoprotein</keyword>
<protein>
    <submittedName>
        <fullName evidence="1">Ribosomal protein L18e</fullName>
    </submittedName>
</protein>
<evidence type="ECO:0000313" key="1">
    <source>
        <dbReference type="EMBL" id="KAH0237697.1"/>
    </source>
</evidence>
<organism evidence="1 2">
    <name type="scientific">Aureobasidium melanogenum</name>
    <name type="common">Aureobasidium pullulans var. melanogenum</name>
    <dbReference type="NCBI Taxonomy" id="46634"/>
    <lineage>
        <taxon>Eukaryota</taxon>
        <taxon>Fungi</taxon>
        <taxon>Dikarya</taxon>
        <taxon>Ascomycota</taxon>
        <taxon>Pezizomycotina</taxon>
        <taxon>Dothideomycetes</taxon>
        <taxon>Dothideomycetidae</taxon>
        <taxon>Dothideales</taxon>
        <taxon>Saccotheciaceae</taxon>
        <taxon>Aureobasidium</taxon>
    </lineage>
</organism>
<accession>A0A9P8KCC3</accession>
<feature type="non-terminal residue" evidence="1">
    <location>
        <position position="429"/>
    </location>
</feature>
<keyword evidence="1" id="KW-0689">Ribosomal protein</keyword>
<reference evidence="1" key="2">
    <citation type="submission" date="2021-08" db="EMBL/GenBank/DDBJ databases">
        <authorList>
            <person name="Gostincar C."/>
            <person name="Sun X."/>
            <person name="Song Z."/>
            <person name="Gunde-Cimerman N."/>
        </authorList>
    </citation>
    <scope>NUCLEOTIDE SEQUENCE</scope>
    <source>
        <strain evidence="1">EXF-8016</strain>
    </source>
</reference>
<dbReference type="Proteomes" id="UP000767238">
    <property type="component" value="Unassembled WGS sequence"/>
</dbReference>
<evidence type="ECO:0000313" key="2">
    <source>
        <dbReference type="Proteomes" id="UP000767238"/>
    </source>
</evidence>
<proteinExistence type="predicted"/>
<gene>
    <name evidence="1" type="ORF">KCV03_g323</name>
</gene>
<reference evidence="1" key="1">
    <citation type="journal article" date="2021" name="J Fungi (Basel)">
        <title>Virulence traits and population genomics of the black yeast Aureobasidium melanogenum.</title>
        <authorList>
            <person name="Cernosa A."/>
            <person name="Sun X."/>
            <person name="Gostincar C."/>
            <person name="Fang C."/>
            <person name="Gunde-Cimerman N."/>
            <person name="Song Z."/>
        </authorList>
    </citation>
    <scope>NUCLEOTIDE SEQUENCE</scope>
    <source>
        <strain evidence="1">EXF-8016</strain>
    </source>
</reference>
<comment type="caution">
    <text evidence="1">The sequence shown here is derived from an EMBL/GenBank/DDBJ whole genome shotgun (WGS) entry which is preliminary data.</text>
</comment>
<dbReference type="EMBL" id="JAHFYH010000001">
    <property type="protein sequence ID" value="KAH0237697.1"/>
    <property type="molecule type" value="Genomic_DNA"/>
</dbReference>
<feature type="non-terminal residue" evidence="1">
    <location>
        <position position="1"/>
    </location>
</feature>